<dbReference type="EMBL" id="JAPWTJ010002834">
    <property type="protein sequence ID" value="KAJ8964292.1"/>
    <property type="molecule type" value="Genomic_DNA"/>
</dbReference>
<keyword evidence="2" id="KW-1185">Reference proteome</keyword>
<evidence type="ECO:0000313" key="2">
    <source>
        <dbReference type="Proteomes" id="UP001162164"/>
    </source>
</evidence>
<proteinExistence type="predicted"/>
<sequence>MTYTIYTLLTEENCSLFCALLQCFSSLSKDNRVLVNERAAAGTLRTSCLVKGNGFCGKSIILLASYGHYSFGLPSRPTGPWRKLSERVMAIMTRSLNNITIRPDPQT</sequence>
<name>A0ABQ9ISM1_9CUCU</name>
<evidence type="ECO:0000313" key="1">
    <source>
        <dbReference type="EMBL" id="KAJ8964292.1"/>
    </source>
</evidence>
<reference evidence="1" key="1">
    <citation type="journal article" date="2023" name="Insect Mol. Biol.">
        <title>Genome sequencing provides insights into the evolution of gene families encoding plant cell wall-degrading enzymes in longhorned beetles.</title>
        <authorList>
            <person name="Shin N.R."/>
            <person name="Okamura Y."/>
            <person name="Kirsch R."/>
            <person name="Pauchet Y."/>
        </authorList>
    </citation>
    <scope>NUCLEOTIDE SEQUENCE</scope>
    <source>
        <strain evidence="1">MMC_N1</strain>
    </source>
</reference>
<accession>A0ABQ9ISM1</accession>
<dbReference type="Proteomes" id="UP001162164">
    <property type="component" value="Unassembled WGS sequence"/>
</dbReference>
<organism evidence="1 2">
    <name type="scientific">Molorchus minor</name>
    <dbReference type="NCBI Taxonomy" id="1323400"/>
    <lineage>
        <taxon>Eukaryota</taxon>
        <taxon>Metazoa</taxon>
        <taxon>Ecdysozoa</taxon>
        <taxon>Arthropoda</taxon>
        <taxon>Hexapoda</taxon>
        <taxon>Insecta</taxon>
        <taxon>Pterygota</taxon>
        <taxon>Neoptera</taxon>
        <taxon>Endopterygota</taxon>
        <taxon>Coleoptera</taxon>
        <taxon>Polyphaga</taxon>
        <taxon>Cucujiformia</taxon>
        <taxon>Chrysomeloidea</taxon>
        <taxon>Cerambycidae</taxon>
        <taxon>Lamiinae</taxon>
        <taxon>Monochamini</taxon>
        <taxon>Molorchus</taxon>
    </lineage>
</organism>
<comment type="caution">
    <text evidence="1">The sequence shown here is derived from an EMBL/GenBank/DDBJ whole genome shotgun (WGS) entry which is preliminary data.</text>
</comment>
<gene>
    <name evidence="1" type="ORF">NQ317_005986</name>
</gene>
<protein>
    <submittedName>
        <fullName evidence="1">Uncharacterized protein</fullName>
    </submittedName>
</protein>